<keyword evidence="1" id="KW-0675">Receptor</keyword>
<gene>
    <name evidence="1" type="ORF">V6250_07325</name>
</gene>
<organism evidence="1 2">
    <name type="scientific">Pseudoalteromonas undina</name>
    <dbReference type="NCBI Taxonomy" id="43660"/>
    <lineage>
        <taxon>Bacteria</taxon>
        <taxon>Pseudomonadati</taxon>
        <taxon>Pseudomonadota</taxon>
        <taxon>Gammaproteobacteria</taxon>
        <taxon>Alteromonadales</taxon>
        <taxon>Pseudoalteromonadaceae</taxon>
        <taxon>Pseudoalteromonas</taxon>
    </lineage>
</organism>
<comment type="caution">
    <text evidence="1">The sequence shown here is derived from an EMBL/GenBank/DDBJ whole genome shotgun (WGS) entry which is preliminary data.</text>
</comment>
<keyword evidence="2" id="KW-1185">Reference proteome</keyword>
<name>A0ACC6R248_9GAMM</name>
<sequence length="704" mass="77370">MAPFSFSKRIISGAVASALGATVISANANEAQNNTADNEIERVSVWSTAVNTSSLYLNEGDISNKQADHISDLLRTIPGVDVGGAHSLNQRITIRSMDDKDLKISIDGAAQNTYMYHHMGNLQIHADILKSVDIEIGTNSVVNGGLGGAVKFETKQAQELLNANEQIGGRIHVSAGDNSGTNYSLTGYGLLADNVDFLAYYNYVDRKNYDVGGNQIKDASGAEIEGTDGEVKGLEGTTTDALIKLGWDINNNQRLAFSYESYKDEGDYSYRPDMGLATDLAITNSLAIPLLWPTEFTRDTLTLNYTLHWSDYSMLKASVFSNTSELWRDELGWAENESFASSAGIITGEAKNTGVNILANTLISNSVEHDITYGLDIVKHETHYYADYTTIDDAVSAEEATTTALFIQDKIAISPSFAIIPGARYEHYDIDSTLVDNTFNETSFALAAEYSPTEQLIFKLSSTQIFKAPEIAEVFIGAGLYDEANPDIKAETGTNSEFSFAYQTRIKDDDQLSLGATLFKTSINDYIYDYASGSLKDNIGDMEIDGFEAYLGYKLNGFNSQITYSSAESELDAFDQYDALNGARLDRQQGDTLTVSADYVFSAVDLTLHWELMNVDDVDAGVDLDGATLNNEKDGFTVHNISLNWQPQSQPQINIVFGVDNLFDEYYASQSSRTGTSFHPRFGELYLLDYEPGRNIKATFAYQF</sequence>
<evidence type="ECO:0000313" key="2">
    <source>
        <dbReference type="Proteomes" id="UP001374952"/>
    </source>
</evidence>
<reference evidence="1" key="1">
    <citation type="submission" date="2024-02" db="EMBL/GenBank/DDBJ databases">
        <title>Bacteria isolated from the canopy kelp, Nereocystis luetkeana.</title>
        <authorList>
            <person name="Pfister C.A."/>
            <person name="Younker I.T."/>
            <person name="Light S.H."/>
        </authorList>
    </citation>
    <scope>NUCLEOTIDE SEQUENCE</scope>
    <source>
        <strain evidence="1">TN.2.01</strain>
    </source>
</reference>
<protein>
    <submittedName>
        <fullName evidence="1">TonB-dependent receptor</fullName>
    </submittedName>
</protein>
<dbReference type="EMBL" id="JBAKAX010000005">
    <property type="protein sequence ID" value="MEL0603973.1"/>
    <property type="molecule type" value="Genomic_DNA"/>
</dbReference>
<evidence type="ECO:0000313" key="1">
    <source>
        <dbReference type="EMBL" id="MEL0603973.1"/>
    </source>
</evidence>
<proteinExistence type="predicted"/>
<accession>A0ACC6R248</accession>
<dbReference type="Proteomes" id="UP001374952">
    <property type="component" value="Unassembled WGS sequence"/>
</dbReference>